<evidence type="ECO:0000256" key="12">
    <source>
        <dbReference type="ARBA" id="ARBA00033708"/>
    </source>
</evidence>
<keyword evidence="3 14" id="KW-0813">Transport</keyword>
<keyword evidence="9 14" id="KW-0406">Ion transport</keyword>
<keyword evidence="11 14" id="KW-0739">Sodium transport</keyword>
<feature type="transmembrane region" description="Helical" evidence="14">
    <location>
        <begin position="393"/>
        <end position="414"/>
    </location>
</feature>
<feature type="transmembrane region" description="Helical" evidence="14">
    <location>
        <begin position="421"/>
        <end position="443"/>
    </location>
</feature>
<comment type="function">
    <text evidence="14">Catalyzes the sodium-dependent uptake of extracellular L-proline.</text>
</comment>
<dbReference type="CDD" id="cd11475">
    <property type="entry name" value="SLC5sbd_PutP"/>
    <property type="match status" value="1"/>
</dbReference>
<dbReference type="GO" id="GO:0015824">
    <property type="term" value="P:proline transport"/>
    <property type="evidence" value="ECO:0007669"/>
    <property type="project" value="UniProtKB-UniRule"/>
</dbReference>
<feature type="transmembrane region" description="Helical" evidence="14">
    <location>
        <begin position="128"/>
        <end position="150"/>
    </location>
</feature>
<dbReference type="EMBL" id="RCBY01000018">
    <property type="protein sequence ID" value="RQH52020.1"/>
    <property type="molecule type" value="Genomic_DNA"/>
</dbReference>
<dbReference type="InterPro" id="IPR001734">
    <property type="entry name" value="Na/solute_symporter"/>
</dbReference>
<dbReference type="Proteomes" id="UP000269154">
    <property type="component" value="Unassembled WGS sequence"/>
</dbReference>
<keyword evidence="16" id="KW-1185">Reference proteome</keyword>
<comment type="catalytic activity">
    <reaction evidence="12">
        <text>L-proline(in) + Na(+)(in) = L-proline(out) + Na(+)(out)</text>
        <dbReference type="Rhea" id="RHEA:28967"/>
        <dbReference type="ChEBI" id="CHEBI:29101"/>
        <dbReference type="ChEBI" id="CHEBI:60039"/>
    </reaction>
</comment>
<evidence type="ECO:0000256" key="2">
    <source>
        <dbReference type="ARBA" id="ARBA00006434"/>
    </source>
</evidence>
<sequence length="478" mass="51118">MDQQIWIAITFIAFLLSFTVVGIYSATQKQNTTNDYLLASRNVNPWLTALSAMATGQSGYLFIGVIGFTYKVGVASIWIPVAWAIGDYIAWWLIFKKLRLVSQQTNSDTVSSFLGQENLRSGKNNGRLITIISALITIAFLGTYASAQLVAASKGLNAIFGWNYQLGVIIGAVIVVIYCFSGGIRASIWTDSVQAILMIGSLLVLCIVGLINCGGFGELWTKLNAIDPTLTNLIPANLPWGFFPYFLGWIVAGFGAVGQPHILVRAMAIDSAENVAFARNIKFVCGQINSATAFGVGLTARALLPDLITSSDPELALPYLSMELLPAVMVGLMLAGLFSAAISTADSQILSCSAALSQDLIPNTANSYRMAKIATLVVTAIVLVIALTGDNNVFALVIFSWSILACGLGPLLVLRVWQKPISVPVAIAMMIIGIIVSIAWNLGLGLSSAIYEVLPGMATGFIVYGIVYFLTDSRELSK</sequence>
<evidence type="ECO:0000256" key="8">
    <source>
        <dbReference type="ARBA" id="ARBA00023053"/>
    </source>
</evidence>
<feature type="transmembrane region" description="Helical" evidence="14">
    <location>
        <begin position="240"/>
        <end position="263"/>
    </location>
</feature>
<comment type="caution">
    <text evidence="15">The sequence shown here is derived from an EMBL/GenBank/DDBJ whole genome shotgun (WGS) entry which is preliminary data.</text>
</comment>
<dbReference type="Gene3D" id="1.20.1730.10">
    <property type="entry name" value="Sodium/glucose cotransporter"/>
    <property type="match status" value="1"/>
</dbReference>
<feature type="transmembrane region" description="Helical" evidence="14">
    <location>
        <begin position="6"/>
        <end position="26"/>
    </location>
</feature>
<dbReference type="InterPro" id="IPR050277">
    <property type="entry name" value="Sodium:Solute_Symporter"/>
</dbReference>
<keyword evidence="4 14" id="KW-1003">Cell membrane</keyword>
<dbReference type="InterPro" id="IPR011851">
    <property type="entry name" value="Na/Pro_symporter"/>
</dbReference>
<keyword evidence="8 14" id="KW-0915">Sodium</keyword>
<evidence type="ECO:0000256" key="14">
    <source>
        <dbReference type="RuleBase" id="RU366012"/>
    </source>
</evidence>
<keyword evidence="14" id="KW-0029">Amino-acid transport</keyword>
<dbReference type="AlphaFoldDB" id="A0A3N6QRM3"/>
<proteinExistence type="inferred from homology"/>
<evidence type="ECO:0000256" key="11">
    <source>
        <dbReference type="ARBA" id="ARBA00023201"/>
    </source>
</evidence>
<feature type="transmembrane region" description="Helical" evidence="14">
    <location>
        <begin position="283"/>
        <end position="304"/>
    </location>
</feature>
<feature type="transmembrane region" description="Helical" evidence="14">
    <location>
        <begin position="46"/>
        <end position="70"/>
    </location>
</feature>
<evidence type="ECO:0000256" key="6">
    <source>
        <dbReference type="ARBA" id="ARBA00022847"/>
    </source>
</evidence>
<gene>
    <name evidence="15" type="ORF">D5R40_05445</name>
</gene>
<evidence type="ECO:0000256" key="4">
    <source>
        <dbReference type="ARBA" id="ARBA00022475"/>
    </source>
</evidence>
<dbReference type="GO" id="GO:0005886">
    <property type="term" value="C:plasma membrane"/>
    <property type="evidence" value="ECO:0007669"/>
    <property type="project" value="UniProtKB-SubCell"/>
</dbReference>
<dbReference type="PANTHER" id="PTHR48086:SF3">
    <property type="entry name" value="SODIUM_PROLINE SYMPORTER"/>
    <property type="match status" value="1"/>
</dbReference>
<organism evidence="15 16">
    <name type="scientific">Okeania hirsuta</name>
    <dbReference type="NCBI Taxonomy" id="1458930"/>
    <lineage>
        <taxon>Bacteria</taxon>
        <taxon>Bacillati</taxon>
        <taxon>Cyanobacteriota</taxon>
        <taxon>Cyanophyceae</taxon>
        <taxon>Oscillatoriophycideae</taxon>
        <taxon>Oscillatoriales</taxon>
        <taxon>Microcoleaceae</taxon>
        <taxon>Okeania</taxon>
    </lineage>
</organism>
<evidence type="ECO:0000256" key="9">
    <source>
        <dbReference type="ARBA" id="ARBA00023065"/>
    </source>
</evidence>
<keyword evidence="7 14" id="KW-1133">Transmembrane helix</keyword>
<evidence type="ECO:0000256" key="7">
    <source>
        <dbReference type="ARBA" id="ARBA00022989"/>
    </source>
</evidence>
<evidence type="ECO:0000313" key="16">
    <source>
        <dbReference type="Proteomes" id="UP000269154"/>
    </source>
</evidence>
<feature type="transmembrane region" description="Helical" evidence="14">
    <location>
        <begin position="366"/>
        <end position="387"/>
    </location>
</feature>
<dbReference type="GO" id="GO:0031402">
    <property type="term" value="F:sodium ion binding"/>
    <property type="evidence" value="ECO:0007669"/>
    <property type="project" value="UniProtKB-UniRule"/>
</dbReference>
<protein>
    <recommendedName>
        <fullName evidence="14">Sodium/proline symporter</fullName>
    </recommendedName>
    <alternativeName>
        <fullName evidence="14">Proline permease</fullName>
    </alternativeName>
</protein>
<dbReference type="OrthoDB" id="9814523at2"/>
<keyword evidence="6 14" id="KW-0769">Symport</keyword>
<feature type="transmembrane region" description="Helical" evidence="14">
    <location>
        <begin position="76"/>
        <end position="95"/>
    </location>
</feature>
<dbReference type="GO" id="GO:0005298">
    <property type="term" value="F:proline:sodium symporter activity"/>
    <property type="evidence" value="ECO:0007669"/>
    <property type="project" value="UniProtKB-UniRule"/>
</dbReference>
<dbReference type="PANTHER" id="PTHR48086">
    <property type="entry name" value="SODIUM/PROLINE SYMPORTER-RELATED"/>
    <property type="match status" value="1"/>
</dbReference>
<dbReference type="Pfam" id="PF00474">
    <property type="entry name" value="SSF"/>
    <property type="match status" value="1"/>
</dbReference>
<feature type="transmembrane region" description="Helical" evidence="14">
    <location>
        <begin position="196"/>
        <end position="220"/>
    </location>
</feature>
<feature type="transmembrane region" description="Helical" evidence="14">
    <location>
        <begin position="449"/>
        <end position="470"/>
    </location>
</feature>
<dbReference type="PROSITE" id="PS50283">
    <property type="entry name" value="NA_SOLUT_SYMP_3"/>
    <property type="match status" value="1"/>
</dbReference>
<comment type="similarity">
    <text evidence="2 13">Belongs to the sodium:solute symporter (SSF) (TC 2.A.21) family.</text>
</comment>
<keyword evidence="5 14" id="KW-0812">Transmembrane</keyword>
<evidence type="ECO:0000256" key="5">
    <source>
        <dbReference type="ARBA" id="ARBA00022692"/>
    </source>
</evidence>
<reference evidence="15 16" key="1">
    <citation type="journal article" date="2018" name="ACS Chem. Biol.">
        <title>Ketoreductase domain dysfunction expands chemodiversity: malyngamide biosynthesis in the cyanobacterium Okeania hirsuta.</title>
        <authorList>
            <person name="Moss N.A."/>
            <person name="Leao T."/>
            <person name="Rankin M."/>
            <person name="McCullough T.M."/>
            <person name="Qu P."/>
            <person name="Korobeynikov A."/>
            <person name="Smith J.L."/>
            <person name="Gerwick L."/>
            <person name="Gerwick W.H."/>
        </authorList>
    </citation>
    <scope>NUCLEOTIDE SEQUENCE [LARGE SCALE GENOMIC DNA]</scope>
    <source>
        <strain evidence="15 16">PAB10Feb10-1</strain>
    </source>
</reference>
<feature type="transmembrane region" description="Helical" evidence="14">
    <location>
        <begin position="162"/>
        <end position="184"/>
    </location>
</feature>
<name>A0A3N6QRM3_9CYAN</name>
<accession>A0A3N6QRM3</accession>
<keyword evidence="10 14" id="KW-0472">Membrane</keyword>
<feature type="transmembrane region" description="Helical" evidence="14">
    <location>
        <begin position="324"/>
        <end position="345"/>
    </location>
</feature>
<comment type="subcellular location">
    <subcellularLocation>
        <location evidence="1 14">Cell membrane</location>
        <topology evidence="1 14">Multi-pass membrane protein</topology>
    </subcellularLocation>
</comment>
<evidence type="ECO:0000256" key="3">
    <source>
        <dbReference type="ARBA" id="ARBA00022448"/>
    </source>
</evidence>
<evidence type="ECO:0000256" key="10">
    <source>
        <dbReference type="ARBA" id="ARBA00023136"/>
    </source>
</evidence>
<evidence type="ECO:0000313" key="15">
    <source>
        <dbReference type="EMBL" id="RQH52020.1"/>
    </source>
</evidence>
<dbReference type="NCBIfam" id="TIGR00813">
    <property type="entry name" value="sss"/>
    <property type="match status" value="1"/>
</dbReference>
<evidence type="ECO:0000256" key="13">
    <source>
        <dbReference type="RuleBase" id="RU362091"/>
    </source>
</evidence>
<evidence type="ECO:0000256" key="1">
    <source>
        <dbReference type="ARBA" id="ARBA00004651"/>
    </source>
</evidence>
<dbReference type="InterPro" id="IPR038377">
    <property type="entry name" value="Na/Glc_symporter_sf"/>
</dbReference>